<evidence type="ECO:0000256" key="2">
    <source>
        <dbReference type="ARBA" id="ARBA00023002"/>
    </source>
</evidence>
<dbReference type="InterPro" id="IPR008274">
    <property type="entry name" value="AldOxase/xan_DH_MoCoBD1"/>
</dbReference>
<evidence type="ECO:0000256" key="1">
    <source>
        <dbReference type="ARBA" id="ARBA00022505"/>
    </source>
</evidence>
<dbReference type="Pfam" id="PF01315">
    <property type="entry name" value="Ald_Xan_dh_C"/>
    <property type="match status" value="1"/>
</dbReference>
<dbReference type="GO" id="GO:0016491">
    <property type="term" value="F:oxidoreductase activity"/>
    <property type="evidence" value="ECO:0007669"/>
    <property type="project" value="UniProtKB-KW"/>
</dbReference>
<name>A0A6B1DVN9_9CHLR</name>
<gene>
    <name evidence="4" type="ORF">F4Y08_16590</name>
</gene>
<dbReference type="SUPFAM" id="SSF54665">
    <property type="entry name" value="CO dehydrogenase molybdoprotein N-domain-like"/>
    <property type="match status" value="1"/>
</dbReference>
<keyword evidence="1" id="KW-0500">Molybdenum</keyword>
<dbReference type="InterPro" id="IPR046867">
    <property type="entry name" value="AldOxase/xan_DH_MoCoBD2"/>
</dbReference>
<dbReference type="GO" id="GO:0005506">
    <property type="term" value="F:iron ion binding"/>
    <property type="evidence" value="ECO:0007669"/>
    <property type="project" value="InterPro"/>
</dbReference>
<comment type="caution">
    <text evidence="4">The sequence shown here is derived from an EMBL/GenBank/DDBJ whole genome shotgun (WGS) entry which is preliminary data.</text>
</comment>
<dbReference type="SMART" id="SM01008">
    <property type="entry name" value="Ald_Xan_dh_C"/>
    <property type="match status" value="1"/>
</dbReference>
<dbReference type="EMBL" id="VXPY01000121">
    <property type="protein sequence ID" value="MYD91920.1"/>
    <property type="molecule type" value="Genomic_DNA"/>
</dbReference>
<organism evidence="4">
    <name type="scientific">Caldilineaceae bacterium SB0662_bin_9</name>
    <dbReference type="NCBI Taxonomy" id="2605258"/>
    <lineage>
        <taxon>Bacteria</taxon>
        <taxon>Bacillati</taxon>
        <taxon>Chloroflexota</taxon>
        <taxon>Caldilineae</taxon>
        <taxon>Caldilineales</taxon>
        <taxon>Caldilineaceae</taxon>
    </lineage>
</organism>
<dbReference type="InterPro" id="IPR000674">
    <property type="entry name" value="Ald_Oxase/Xan_DH_a/b"/>
</dbReference>
<evidence type="ECO:0000313" key="4">
    <source>
        <dbReference type="EMBL" id="MYD91920.1"/>
    </source>
</evidence>
<dbReference type="Pfam" id="PF02738">
    <property type="entry name" value="MoCoBD_1"/>
    <property type="match status" value="1"/>
</dbReference>
<keyword evidence="2" id="KW-0560">Oxidoreductase</keyword>
<dbReference type="InterPro" id="IPR036856">
    <property type="entry name" value="Ald_Oxase/Xan_DH_a/b_sf"/>
</dbReference>
<reference evidence="4" key="1">
    <citation type="submission" date="2019-09" db="EMBL/GenBank/DDBJ databases">
        <title>Characterisation of the sponge microbiome using genome-centric metagenomics.</title>
        <authorList>
            <person name="Engelberts J.P."/>
            <person name="Robbins S.J."/>
            <person name="De Goeij J.M."/>
            <person name="Aranda M."/>
            <person name="Bell S.C."/>
            <person name="Webster N.S."/>
        </authorList>
    </citation>
    <scope>NUCLEOTIDE SEQUENCE</scope>
    <source>
        <strain evidence="4">SB0662_bin_9</strain>
    </source>
</reference>
<dbReference type="AlphaFoldDB" id="A0A6B1DVN9"/>
<sequence length="752" mass="79751">MANSEYKVIGTRPIRHDGVDKVTGAAKYGADVRLTGMLHGAIKRSPHAHAVIKGINTDKAAALPGVTAVMTGADLPAVSHEIVEMGEDSVAQDYLSANVMARDKVLFHGHPVAAVAATELQTALDAIELIEVEYELLELVLDVEEAMESDAPILWDDLRTNSMGEEGTEPTNVASHFRYEFGDIEAGFAEADHIVDRTFHTAMVHQGYIEPHSSTCVWRKDGRVEVWTATQGAFQIREQLASLLKLELSQVKVTPMEIGGGFGGKFTCYTDLPAAVLSRMSGGRPVKITMSRTEVLQATGPTSGSVVKVKMGATSDGRLTASEASLIYEAGAVPGSPVGAGAGVILAPYKHTNVRIDGYDVLVNKPKTGAYRAPGGTNAAFASECVIDELAKKVGMDPLEFRLLNAAEEGDRRPDGPIYHRIGFKETVESAIDHPHYATPLEGKHRGRGVASGFWFNGGGRSSMSASVEADGMVNLMEGSTDIGGTRASIAMQLAESLGITSDMINPQVVDTDAVGYNDGTGGSRVTFATGYAAWDLGQKLGQQMCEKIAEVWEVEEGSVELKDGVFSHNGKSANFVEVAGELASNSTPVVASTSVSPPQPGPAFSTHIVDVEVDVETGKVQILNYTAIQDVGMAIHPSYAEGQIQGGVVQGIGWALNEEYIYSDDGHLVNASLLDYRMPTALDLPMVETLMIEVPNPGHPYGVRGVGEVPIVPPAAAIGNAIADATGMRLTRLPMSPAAVLEQQWSDQACG</sequence>
<feature type="domain" description="Aldehyde oxidase/xanthine dehydrogenase a/b hammerhead" evidence="3">
    <location>
        <begin position="23"/>
        <end position="138"/>
    </location>
</feature>
<dbReference type="Pfam" id="PF20256">
    <property type="entry name" value="MoCoBD_2"/>
    <property type="match status" value="1"/>
</dbReference>
<dbReference type="PANTHER" id="PTHR11908">
    <property type="entry name" value="XANTHINE DEHYDROGENASE"/>
    <property type="match status" value="1"/>
</dbReference>
<proteinExistence type="predicted"/>
<dbReference type="InterPro" id="IPR037165">
    <property type="entry name" value="AldOxase/xan_DH_Mopterin-bd_sf"/>
</dbReference>
<dbReference type="PANTHER" id="PTHR11908:SF132">
    <property type="entry name" value="ALDEHYDE OXIDASE 1-RELATED"/>
    <property type="match status" value="1"/>
</dbReference>
<dbReference type="Gene3D" id="3.30.365.10">
    <property type="entry name" value="Aldehyde oxidase/xanthine dehydrogenase, molybdopterin binding domain"/>
    <property type="match status" value="4"/>
</dbReference>
<accession>A0A6B1DVN9</accession>
<dbReference type="InterPro" id="IPR016208">
    <property type="entry name" value="Ald_Oxase/xanthine_DH-like"/>
</dbReference>
<dbReference type="SUPFAM" id="SSF56003">
    <property type="entry name" value="Molybdenum cofactor-binding domain"/>
    <property type="match status" value="1"/>
</dbReference>
<dbReference type="Gene3D" id="3.90.1170.50">
    <property type="entry name" value="Aldehyde oxidase/xanthine dehydrogenase, a/b hammerhead"/>
    <property type="match status" value="1"/>
</dbReference>
<protein>
    <submittedName>
        <fullName evidence="4">Xanthine dehydrogenase family protein molybdopterin-binding subunit</fullName>
    </submittedName>
</protein>
<evidence type="ECO:0000259" key="3">
    <source>
        <dbReference type="SMART" id="SM01008"/>
    </source>
</evidence>